<dbReference type="PANTHER" id="PTHR21256">
    <property type="entry name" value="HISTIDINOL DEHYDROGENASE HDH"/>
    <property type="match status" value="1"/>
</dbReference>
<dbReference type="AlphaFoldDB" id="A0A7C0YCS7"/>
<evidence type="ECO:0000256" key="13">
    <source>
        <dbReference type="PIRSR" id="PIRSR000099-1"/>
    </source>
</evidence>
<dbReference type="EMBL" id="DQWS01000067">
    <property type="protein sequence ID" value="HDD52779.1"/>
    <property type="molecule type" value="Genomic_DNA"/>
</dbReference>
<proteinExistence type="inferred from homology"/>
<evidence type="ECO:0000256" key="7">
    <source>
        <dbReference type="ARBA" id="ARBA00023002"/>
    </source>
</evidence>
<evidence type="ECO:0000256" key="10">
    <source>
        <dbReference type="ARBA" id="ARBA00049489"/>
    </source>
</evidence>
<dbReference type="Gene3D" id="3.40.50.1980">
    <property type="entry name" value="Nitrogenase molybdenum iron protein domain"/>
    <property type="match status" value="2"/>
</dbReference>
<evidence type="ECO:0000256" key="3">
    <source>
        <dbReference type="ARBA" id="ARBA00012965"/>
    </source>
</evidence>
<dbReference type="FunFam" id="3.40.50.1980:FF:000026">
    <property type="entry name" value="Histidinol dehydrogenase"/>
    <property type="match status" value="1"/>
</dbReference>
<dbReference type="Pfam" id="PF00815">
    <property type="entry name" value="Histidinol_dh"/>
    <property type="match status" value="1"/>
</dbReference>
<keyword evidence="7 11" id="KW-0560">Oxidoreductase</keyword>
<dbReference type="Gene3D" id="1.20.5.1300">
    <property type="match status" value="1"/>
</dbReference>
<feature type="active site" description="Proton acceptor" evidence="11 13">
    <location>
        <position position="338"/>
    </location>
</feature>
<evidence type="ECO:0000313" key="18">
    <source>
        <dbReference type="EMBL" id="HDD52779.1"/>
    </source>
</evidence>
<dbReference type="GO" id="GO:0000105">
    <property type="term" value="P:L-histidine biosynthetic process"/>
    <property type="evidence" value="ECO:0007669"/>
    <property type="project" value="UniProtKB-UniRule"/>
</dbReference>
<feature type="binding site" evidence="11 15">
    <location>
        <position position="430"/>
    </location>
    <ligand>
        <name>substrate</name>
    </ligand>
</feature>
<feature type="binding site" evidence="11 16">
    <location>
        <position position="272"/>
    </location>
    <ligand>
        <name>Zn(2+)</name>
        <dbReference type="ChEBI" id="CHEBI:29105"/>
    </ligand>
</feature>
<keyword evidence="8 11" id="KW-0520">NAD</keyword>
<protein>
    <recommendedName>
        <fullName evidence="3 11">Histidinol dehydrogenase</fullName>
        <shortName evidence="11">HDH</shortName>
        <ecNumber evidence="3 11">1.1.1.23</ecNumber>
    </recommendedName>
</protein>
<dbReference type="PANTHER" id="PTHR21256:SF2">
    <property type="entry name" value="HISTIDINE BIOSYNTHESIS TRIFUNCTIONAL PROTEIN"/>
    <property type="match status" value="1"/>
</dbReference>
<comment type="similarity">
    <text evidence="2 11 12 17">Belongs to the histidinol dehydrogenase family.</text>
</comment>
<feature type="binding site" evidence="11 16">
    <location>
        <position position="269"/>
    </location>
    <ligand>
        <name>Zn(2+)</name>
        <dbReference type="ChEBI" id="CHEBI:29105"/>
    </ligand>
</feature>
<dbReference type="HAMAP" id="MF_01024">
    <property type="entry name" value="HisD"/>
    <property type="match status" value="1"/>
</dbReference>
<evidence type="ECO:0000256" key="1">
    <source>
        <dbReference type="ARBA" id="ARBA00004940"/>
    </source>
</evidence>
<dbReference type="PRINTS" id="PR00083">
    <property type="entry name" value="HOLDHDRGNASE"/>
</dbReference>
<feature type="binding site" evidence="11 15">
    <location>
        <position position="247"/>
    </location>
    <ligand>
        <name>substrate</name>
    </ligand>
</feature>
<dbReference type="GO" id="GO:0004399">
    <property type="term" value="F:histidinol dehydrogenase activity"/>
    <property type="evidence" value="ECO:0007669"/>
    <property type="project" value="UniProtKB-UniRule"/>
</dbReference>
<feature type="binding site" evidence="11 14">
    <location>
        <position position="224"/>
    </location>
    <ligand>
        <name>NAD(+)</name>
        <dbReference type="ChEBI" id="CHEBI:57540"/>
    </ligand>
</feature>
<comment type="cofactor">
    <cofactor evidence="11 16">
        <name>Zn(2+)</name>
        <dbReference type="ChEBI" id="CHEBI:29105"/>
    </cofactor>
    <text evidence="11 16">Binds 1 zinc ion per subunit.</text>
</comment>
<feature type="binding site" evidence="11 14">
    <location>
        <position position="140"/>
    </location>
    <ligand>
        <name>NAD(+)</name>
        <dbReference type="ChEBI" id="CHEBI:57540"/>
    </ligand>
</feature>
<dbReference type="EC" id="1.1.1.23" evidence="3 11"/>
<comment type="pathway">
    <text evidence="1 11">Amino-acid biosynthesis; L-histidine biosynthesis; L-histidine from 5-phospho-alpha-D-ribose 1-diphosphate: step 9/9.</text>
</comment>
<comment type="caution">
    <text evidence="18">The sequence shown here is derived from an EMBL/GenBank/DDBJ whole genome shotgun (WGS) entry which is preliminary data.</text>
</comment>
<dbReference type="GO" id="GO:0051287">
    <property type="term" value="F:NAD binding"/>
    <property type="evidence" value="ECO:0007669"/>
    <property type="project" value="InterPro"/>
</dbReference>
<comment type="function">
    <text evidence="11">Catalyzes the sequential NAD-dependent oxidations of L-histidinol to L-histidinaldehyde and then to L-histidine.</text>
</comment>
<keyword evidence="6 11" id="KW-0862">Zinc</keyword>
<evidence type="ECO:0000256" key="8">
    <source>
        <dbReference type="ARBA" id="ARBA00023027"/>
    </source>
</evidence>
<dbReference type="GO" id="GO:0008270">
    <property type="term" value="F:zinc ion binding"/>
    <property type="evidence" value="ECO:0007669"/>
    <property type="project" value="UniProtKB-UniRule"/>
</dbReference>
<accession>A0A7C0YCS7</accession>
<feature type="binding site" evidence="11 15">
    <location>
        <position position="269"/>
    </location>
    <ligand>
        <name>substrate</name>
    </ligand>
</feature>
<organism evidence="18">
    <name type="scientific">Thermosulfidibacter takaii</name>
    <dbReference type="NCBI Taxonomy" id="412593"/>
    <lineage>
        <taxon>Bacteria</taxon>
        <taxon>Pseudomonadati</taxon>
        <taxon>Thermosulfidibacterota</taxon>
        <taxon>Thermosulfidibacteria</taxon>
        <taxon>Thermosulfidibacterales</taxon>
        <taxon>Thermosulfidibacteraceae</taxon>
    </lineage>
</organism>
<dbReference type="InterPro" id="IPR016161">
    <property type="entry name" value="Ald_DH/histidinol_DH"/>
</dbReference>
<dbReference type="CDD" id="cd06572">
    <property type="entry name" value="Histidinol_dh"/>
    <property type="match status" value="1"/>
</dbReference>
<evidence type="ECO:0000256" key="15">
    <source>
        <dbReference type="PIRSR" id="PIRSR000099-3"/>
    </source>
</evidence>
<feature type="active site" description="Proton acceptor" evidence="11 13">
    <location>
        <position position="337"/>
    </location>
</feature>
<feature type="binding site" evidence="11 15">
    <location>
        <position position="272"/>
    </location>
    <ligand>
        <name>substrate</name>
    </ligand>
</feature>
<dbReference type="InterPro" id="IPR012131">
    <property type="entry name" value="Hstdl_DH"/>
</dbReference>
<evidence type="ECO:0000256" key="14">
    <source>
        <dbReference type="PIRSR" id="PIRSR000099-2"/>
    </source>
</evidence>
<keyword evidence="4 11" id="KW-0028">Amino-acid biosynthesis</keyword>
<dbReference type="UniPathway" id="UPA00031">
    <property type="reaction ID" value="UER00014"/>
</dbReference>
<dbReference type="InterPro" id="IPR022695">
    <property type="entry name" value="Histidinol_DH_monofunct"/>
</dbReference>
<dbReference type="FunFam" id="1.20.5.1300:FF:000002">
    <property type="entry name" value="Histidinol dehydrogenase, chloroplastic"/>
    <property type="match status" value="1"/>
</dbReference>
<name>A0A7C0YCS7_9BACT</name>
<sequence length="438" mass="47662">MLFSPWGDVVLKVYRVGESSFTYWLDRLERRGEVLESRVMEEVRDIIEDVKSRGDEALLEYTRKWDSFQVDSPRDLIIDRARMEKAFTSLPGDLRFALEKASDRIRRFHEAQKEISWFLCEGNGTILGQKVTPLERVGAYVPGGRASYPSSLLMNVVPARVAGVKEVVVCSPTPGGEVNEALLGAAYLAQVDRIYRVGGAQAVAAMAYGTGLIPSVDKIVGPGNIYVATAKKMVFGKVDIDMVAGPSEILVLADDTAPPSYVAADLLSQAEHDPLASAILITPSQTLAEEVVKEVESLLEGLATSTTARDSLANYGGAVVCSTLEEGIDLVNKLAPEHLEILTRDPWEVLPLVNHAGAIFLGVYSPEPMGDYMAGPNHVLPTGGRARFSSPLGTRDFVKYSSVVSLSREAFMELKEGVVTLAQWEGLPAHARAVKIRE</sequence>
<feature type="binding site" evidence="11 16">
    <location>
        <position position="430"/>
    </location>
    <ligand>
        <name>Zn(2+)</name>
        <dbReference type="ChEBI" id="CHEBI:29105"/>
    </ligand>
</feature>
<evidence type="ECO:0000256" key="11">
    <source>
        <dbReference type="HAMAP-Rule" id="MF_01024"/>
    </source>
</evidence>
<dbReference type="InterPro" id="IPR001692">
    <property type="entry name" value="Histidinol_DH_CS"/>
</dbReference>
<feature type="binding site" evidence="11 15">
    <location>
        <position position="425"/>
    </location>
    <ligand>
        <name>substrate</name>
    </ligand>
</feature>
<dbReference type="NCBIfam" id="TIGR00069">
    <property type="entry name" value="hisD"/>
    <property type="match status" value="1"/>
</dbReference>
<feature type="binding site" evidence="11 16">
    <location>
        <position position="371"/>
    </location>
    <ligand>
        <name>Zn(2+)</name>
        <dbReference type="ChEBI" id="CHEBI:29105"/>
    </ligand>
</feature>
<dbReference type="SUPFAM" id="SSF53720">
    <property type="entry name" value="ALDH-like"/>
    <property type="match status" value="1"/>
</dbReference>
<evidence type="ECO:0000256" key="2">
    <source>
        <dbReference type="ARBA" id="ARBA00010178"/>
    </source>
</evidence>
<gene>
    <name evidence="11 18" type="primary">hisD</name>
    <name evidence="18" type="ORF">ENF32_01755</name>
</gene>
<dbReference type="GO" id="GO:0005829">
    <property type="term" value="C:cytosol"/>
    <property type="evidence" value="ECO:0007669"/>
    <property type="project" value="TreeGrafter"/>
</dbReference>
<feature type="binding site" evidence="11 15">
    <location>
        <position position="338"/>
    </location>
    <ligand>
        <name>substrate</name>
    </ligand>
</feature>
<comment type="catalytic activity">
    <reaction evidence="10 11">
        <text>L-histidinol + 2 NAD(+) + H2O = L-histidine + 2 NADH + 3 H(+)</text>
        <dbReference type="Rhea" id="RHEA:20641"/>
        <dbReference type="ChEBI" id="CHEBI:15377"/>
        <dbReference type="ChEBI" id="CHEBI:15378"/>
        <dbReference type="ChEBI" id="CHEBI:57540"/>
        <dbReference type="ChEBI" id="CHEBI:57595"/>
        <dbReference type="ChEBI" id="CHEBI:57699"/>
        <dbReference type="ChEBI" id="CHEBI:57945"/>
        <dbReference type="EC" id="1.1.1.23"/>
    </reaction>
</comment>
<evidence type="ECO:0000256" key="16">
    <source>
        <dbReference type="PIRSR" id="PIRSR000099-4"/>
    </source>
</evidence>
<evidence type="ECO:0000256" key="4">
    <source>
        <dbReference type="ARBA" id="ARBA00022605"/>
    </source>
</evidence>
<feature type="binding site" evidence="11 14">
    <location>
        <position position="201"/>
    </location>
    <ligand>
        <name>NAD(+)</name>
        <dbReference type="ChEBI" id="CHEBI:57540"/>
    </ligand>
</feature>
<evidence type="ECO:0000256" key="9">
    <source>
        <dbReference type="ARBA" id="ARBA00023102"/>
    </source>
</evidence>
<keyword evidence="5 11" id="KW-0479">Metal-binding</keyword>
<evidence type="ECO:0000256" key="17">
    <source>
        <dbReference type="RuleBase" id="RU004175"/>
    </source>
</evidence>
<dbReference type="Proteomes" id="UP000885690">
    <property type="component" value="Unassembled WGS sequence"/>
</dbReference>
<dbReference type="FunFam" id="3.40.50.1980:FF:000001">
    <property type="entry name" value="Histidinol dehydrogenase"/>
    <property type="match status" value="1"/>
</dbReference>
<feature type="binding site" evidence="11 15">
    <location>
        <position position="371"/>
    </location>
    <ligand>
        <name>substrate</name>
    </ligand>
</feature>
<dbReference type="PIRSF" id="PIRSF000099">
    <property type="entry name" value="Histidinol_dh"/>
    <property type="match status" value="1"/>
</dbReference>
<reference evidence="18" key="1">
    <citation type="journal article" date="2020" name="mSystems">
        <title>Genome- and Community-Level Interaction Insights into Carbon Utilization and Element Cycling Functions of Hydrothermarchaeota in Hydrothermal Sediment.</title>
        <authorList>
            <person name="Zhou Z."/>
            <person name="Liu Y."/>
            <person name="Xu W."/>
            <person name="Pan J."/>
            <person name="Luo Z.H."/>
            <person name="Li M."/>
        </authorList>
    </citation>
    <scope>NUCLEOTIDE SEQUENCE [LARGE SCALE GENOMIC DNA]</scope>
    <source>
        <strain evidence="18">HyVt-115</strain>
    </source>
</reference>
<evidence type="ECO:0000256" key="6">
    <source>
        <dbReference type="ARBA" id="ARBA00022833"/>
    </source>
</evidence>
<evidence type="ECO:0000256" key="12">
    <source>
        <dbReference type="PIRNR" id="PIRNR000099"/>
    </source>
</evidence>
<evidence type="ECO:0000256" key="5">
    <source>
        <dbReference type="ARBA" id="ARBA00022723"/>
    </source>
</evidence>
<dbReference type="PROSITE" id="PS00611">
    <property type="entry name" value="HISOL_DEHYDROGENASE"/>
    <property type="match status" value="1"/>
</dbReference>
<keyword evidence="9 11" id="KW-0368">Histidine biosynthesis</keyword>